<organism evidence="1 2">
    <name type="scientific">Onchocerca volvulus</name>
    <dbReference type="NCBI Taxonomy" id="6282"/>
    <lineage>
        <taxon>Eukaryota</taxon>
        <taxon>Metazoa</taxon>
        <taxon>Ecdysozoa</taxon>
        <taxon>Nematoda</taxon>
        <taxon>Chromadorea</taxon>
        <taxon>Rhabditida</taxon>
        <taxon>Spirurina</taxon>
        <taxon>Spiruromorpha</taxon>
        <taxon>Filarioidea</taxon>
        <taxon>Onchocercidae</taxon>
        <taxon>Onchocerca</taxon>
    </lineage>
</organism>
<accession>A0A8R1XNN4</accession>
<keyword evidence="2" id="KW-1185">Reference proteome</keyword>
<evidence type="ECO:0000313" key="1">
    <source>
        <dbReference type="EnsemblMetazoa" id="OVOC11120.1"/>
    </source>
</evidence>
<dbReference type="EMBL" id="CMVM020000346">
    <property type="status" value="NOT_ANNOTATED_CDS"/>
    <property type="molecule type" value="Genomic_DNA"/>
</dbReference>
<evidence type="ECO:0000313" key="2">
    <source>
        <dbReference type="Proteomes" id="UP000024404"/>
    </source>
</evidence>
<proteinExistence type="predicted"/>
<reference evidence="1" key="2">
    <citation type="submission" date="2022-06" db="UniProtKB">
        <authorList>
            <consortium name="EnsemblMetazoa"/>
        </authorList>
    </citation>
    <scope>IDENTIFICATION</scope>
</reference>
<protein>
    <submittedName>
        <fullName evidence="1">Uncharacterized protein</fullName>
    </submittedName>
</protein>
<sequence>MAMSCDIGSVSLDKSYSDSSVTDSLKGWSSPFPLSSYEYDSPKTAVAETSEILKTGNNHNLETTEEMLVSFPKQLNYATKIVTNSLPDINTQATSRPSVSWIEKSSKIGLSTNQTVSSTTSGRGIFERDCDLPEWLNANENQTDHYDVEMKPSIQTKDYEISNRNNSSDILVKAHGCIKLALQAPTPITFILTGMMASPEIRVRKLFVNGQKYVFV</sequence>
<dbReference type="Proteomes" id="UP000024404">
    <property type="component" value="Unassembled WGS sequence"/>
</dbReference>
<name>A0A8R1XNN4_ONCVO</name>
<reference evidence="2" key="1">
    <citation type="submission" date="2013-10" db="EMBL/GenBank/DDBJ databases">
        <title>Genome sequencing of Onchocerca volvulus.</title>
        <authorList>
            <person name="Cotton J."/>
            <person name="Tsai J."/>
            <person name="Stanley E."/>
            <person name="Tracey A."/>
            <person name="Holroyd N."/>
            <person name="Lustigman S."/>
            <person name="Berriman M."/>
        </authorList>
    </citation>
    <scope>NUCLEOTIDE SEQUENCE</scope>
</reference>
<dbReference type="AlphaFoldDB" id="A0A8R1XNN4"/>
<dbReference type="OMA" id="KVERMII"/>
<dbReference type="EnsemblMetazoa" id="OVOC11120.1">
    <property type="protein sequence ID" value="OVOC11120.1"/>
    <property type="gene ID" value="WBGene00247929"/>
</dbReference>